<dbReference type="EMBL" id="GBXI01014088">
    <property type="protein sequence ID" value="JAD00204.1"/>
    <property type="molecule type" value="Transcribed_RNA"/>
</dbReference>
<feature type="compositionally biased region" description="Basic and acidic residues" evidence="9">
    <location>
        <begin position="1663"/>
        <end position="1672"/>
    </location>
</feature>
<evidence type="ECO:0000256" key="2">
    <source>
        <dbReference type="ARBA" id="ARBA00006533"/>
    </source>
</evidence>
<feature type="compositionally biased region" description="Polar residues" evidence="9">
    <location>
        <begin position="1201"/>
        <end position="1210"/>
    </location>
</feature>
<feature type="region of interest" description="Disordered" evidence="9">
    <location>
        <begin position="937"/>
        <end position="996"/>
    </location>
</feature>
<keyword evidence="7" id="KW-0131">Cell cycle</keyword>
<comment type="subcellular location">
    <subcellularLocation>
        <location evidence="1">Chromosome</location>
    </subcellularLocation>
</comment>
<organism evidence="11">
    <name type="scientific">Zeugodacus cucurbitae</name>
    <name type="common">Melon fruit fly</name>
    <name type="synonym">Bactrocera cucurbitae</name>
    <dbReference type="NCBI Taxonomy" id="28588"/>
    <lineage>
        <taxon>Eukaryota</taxon>
        <taxon>Metazoa</taxon>
        <taxon>Ecdysozoa</taxon>
        <taxon>Arthropoda</taxon>
        <taxon>Hexapoda</taxon>
        <taxon>Insecta</taxon>
        <taxon>Pterygota</taxon>
        <taxon>Neoptera</taxon>
        <taxon>Endopterygota</taxon>
        <taxon>Diptera</taxon>
        <taxon>Brachycera</taxon>
        <taxon>Muscomorpha</taxon>
        <taxon>Tephritoidea</taxon>
        <taxon>Tephritidae</taxon>
        <taxon>Zeugodacus</taxon>
        <taxon>Zeugodacus</taxon>
    </lineage>
</organism>
<dbReference type="GO" id="GO:0005737">
    <property type="term" value="C:cytoplasm"/>
    <property type="evidence" value="ECO:0007669"/>
    <property type="project" value="TreeGrafter"/>
</dbReference>
<keyword evidence="6" id="KW-0226">DNA condensation</keyword>
<dbReference type="PANTHER" id="PTHR14418">
    <property type="entry name" value="CONDENSIN COMPLEX SUBUNIT 3-RELATED"/>
    <property type="match status" value="1"/>
</dbReference>
<dbReference type="SUPFAM" id="SSF48371">
    <property type="entry name" value="ARM repeat"/>
    <property type="match status" value="1"/>
</dbReference>
<feature type="region of interest" description="Disordered" evidence="9">
    <location>
        <begin position="1776"/>
        <end position="1795"/>
    </location>
</feature>
<evidence type="ECO:0000256" key="8">
    <source>
        <dbReference type="SAM" id="Coils"/>
    </source>
</evidence>
<keyword evidence="3" id="KW-0158">Chromosome</keyword>
<feature type="compositionally biased region" description="Polar residues" evidence="9">
    <location>
        <begin position="1317"/>
        <end position="1327"/>
    </location>
</feature>
<dbReference type="InterPro" id="IPR027165">
    <property type="entry name" value="CND3"/>
</dbReference>
<accession>A0A0A1WMC9</accession>
<feature type="compositionally biased region" description="Pro residues" evidence="9">
    <location>
        <begin position="983"/>
        <end position="992"/>
    </location>
</feature>
<dbReference type="InterPro" id="IPR011989">
    <property type="entry name" value="ARM-like"/>
</dbReference>
<evidence type="ECO:0000259" key="10">
    <source>
        <dbReference type="Pfam" id="PF12719"/>
    </source>
</evidence>
<feature type="compositionally biased region" description="Polar residues" evidence="9">
    <location>
        <begin position="1343"/>
        <end position="1363"/>
    </location>
</feature>
<evidence type="ECO:0000256" key="6">
    <source>
        <dbReference type="ARBA" id="ARBA00023067"/>
    </source>
</evidence>
<feature type="compositionally biased region" description="Basic and acidic residues" evidence="9">
    <location>
        <begin position="1589"/>
        <end position="1604"/>
    </location>
</feature>
<feature type="region of interest" description="Disordered" evidence="9">
    <location>
        <begin position="1"/>
        <end position="27"/>
    </location>
</feature>
<feature type="compositionally biased region" description="Polar residues" evidence="9">
    <location>
        <begin position="1783"/>
        <end position="1795"/>
    </location>
</feature>
<feature type="coiled-coil region" evidence="8">
    <location>
        <begin position="889"/>
        <end position="916"/>
    </location>
</feature>
<feature type="compositionally biased region" description="Acidic residues" evidence="9">
    <location>
        <begin position="945"/>
        <end position="957"/>
    </location>
</feature>
<keyword evidence="8" id="KW-0175">Coiled coil</keyword>
<feature type="compositionally biased region" description="Basic and acidic residues" evidence="9">
    <location>
        <begin position="1455"/>
        <end position="1464"/>
    </location>
</feature>
<evidence type="ECO:0000256" key="7">
    <source>
        <dbReference type="ARBA" id="ARBA00023306"/>
    </source>
</evidence>
<dbReference type="GO" id="GO:0000796">
    <property type="term" value="C:condensin complex"/>
    <property type="evidence" value="ECO:0007669"/>
    <property type="project" value="InterPro"/>
</dbReference>
<reference evidence="11" key="2">
    <citation type="journal article" date="2015" name="Gigascience">
        <title>Reconstructing a comprehensive transcriptome assembly of a white-pupal translocated strain of the pest fruit fly Bactrocera cucurbitae.</title>
        <authorList>
            <person name="Sim S.B."/>
            <person name="Calla B."/>
            <person name="Hall B."/>
            <person name="DeRego T."/>
            <person name="Geib S.M."/>
        </authorList>
    </citation>
    <scope>NUCLEOTIDE SEQUENCE</scope>
</reference>
<feature type="compositionally biased region" description="Low complexity" evidence="9">
    <location>
        <begin position="1182"/>
        <end position="1192"/>
    </location>
</feature>
<feature type="domain" description="Nuclear condensin complex subunit 3 C-terminal" evidence="10">
    <location>
        <begin position="596"/>
        <end position="891"/>
    </location>
</feature>
<feature type="compositionally biased region" description="Polar residues" evidence="9">
    <location>
        <begin position="1168"/>
        <end position="1181"/>
    </location>
</feature>
<feature type="compositionally biased region" description="Basic and acidic residues" evidence="9">
    <location>
        <begin position="1211"/>
        <end position="1222"/>
    </location>
</feature>
<name>A0A0A1WMC9_ZEUCU</name>
<evidence type="ECO:0000256" key="9">
    <source>
        <dbReference type="SAM" id="MobiDB-lite"/>
    </source>
</evidence>
<evidence type="ECO:0000256" key="4">
    <source>
        <dbReference type="ARBA" id="ARBA00022618"/>
    </source>
</evidence>
<protein>
    <submittedName>
        <fullName evidence="11">Condensin complex subunit 3</fullName>
    </submittedName>
</protein>
<reference evidence="11" key="1">
    <citation type="submission" date="2014-11" db="EMBL/GenBank/DDBJ databases">
        <authorList>
            <person name="Geib S."/>
        </authorList>
    </citation>
    <scope>NUCLEOTIDE SEQUENCE</scope>
</reference>
<feature type="region of interest" description="Disordered" evidence="9">
    <location>
        <begin position="1036"/>
        <end position="1709"/>
    </location>
</feature>
<dbReference type="GO" id="GO:0051301">
    <property type="term" value="P:cell division"/>
    <property type="evidence" value="ECO:0007669"/>
    <property type="project" value="UniProtKB-KW"/>
</dbReference>
<feature type="compositionally biased region" description="Polar residues" evidence="9">
    <location>
        <begin position="1071"/>
        <end position="1081"/>
    </location>
</feature>
<keyword evidence="4" id="KW-0132">Cell division</keyword>
<gene>
    <name evidence="11" type="primary">ncapg_1</name>
    <name evidence="11" type="ORF">g.34719</name>
</gene>
<dbReference type="GO" id="GO:0000793">
    <property type="term" value="C:condensed chromosome"/>
    <property type="evidence" value="ECO:0007669"/>
    <property type="project" value="TreeGrafter"/>
</dbReference>
<feature type="compositionally biased region" description="Polar residues" evidence="9">
    <location>
        <begin position="1682"/>
        <end position="1700"/>
    </location>
</feature>
<keyword evidence="5" id="KW-0498">Mitosis</keyword>
<dbReference type="GO" id="GO:0007076">
    <property type="term" value="P:mitotic chromosome condensation"/>
    <property type="evidence" value="ECO:0007669"/>
    <property type="project" value="InterPro"/>
</dbReference>
<feature type="compositionally biased region" description="Polar residues" evidence="9">
    <location>
        <begin position="1012"/>
        <end position="1030"/>
    </location>
</feature>
<feature type="compositionally biased region" description="Low complexity" evidence="9">
    <location>
        <begin position="1465"/>
        <end position="1499"/>
    </location>
</feature>
<feature type="compositionally biased region" description="Polar residues" evidence="9">
    <location>
        <begin position="1612"/>
        <end position="1621"/>
    </location>
</feature>
<proteinExistence type="inferred from homology"/>
<dbReference type="InterPro" id="IPR025977">
    <property type="entry name" value="Cnd3_C"/>
</dbReference>
<dbReference type="InterPro" id="IPR016024">
    <property type="entry name" value="ARM-type_fold"/>
</dbReference>
<feature type="region of interest" description="Disordered" evidence="9">
    <location>
        <begin position="1011"/>
        <end position="1030"/>
    </location>
</feature>
<evidence type="ECO:0000313" key="11">
    <source>
        <dbReference type="EMBL" id="JAD00204.1"/>
    </source>
</evidence>
<sequence length="1795" mass="200144">MGRKRKIPIADEEKENTVAASRQRGGAVSATASNSMMLHGPMYTIMSNVQLNETSHKKYVKELKQLYAKMDHDAFMFTFIKMIKTAMVADEGNEYAETTLLFCSKFVSSYDAEDTHPVLIDMCKWLLTTISRNPHIRFRICQFVNMILKALGQEAALDDAICDRILEYMLHRLHDTSPNVRVQAILAMQRLQVPDNPDDPVLRAYQFHLCSDPSSRVRQAVITCMGRNYHTIPYILDRLWDIDEKVRRHTYLHMSSYPVRSYKVSQRLTLLQQGLNDRSEAVRKVVVTIMLQQWIESYQKDLIALIAALKLDSSESEIDRFRKVTKQTLKELFKRQKKDDLIACVPLDEDGEMHRLVPYEKLSMEIALYWQSLTEFLQTELAEEHDLIVPELSTFCTYVENFCHLQKADMDKFELMEFQYKLLSLTEMLYTFDLGDEIGRGNLQKLLAYLLKTFRLDEKVIEMIVRCTENLITDQNARIQFIVEIVQDICGLNNKQNDLLHDRTLITELLATSSNADLNLKLSSLKVKILDLEEQEMNFVKQKDYMRAQQITEEKLTATEEYANLLQPLLENHPNADALNRPLQLRKTLKPECILKSLQIAFHMVVSPKVRSLNPSILKLYNDFICRHLASNQIAIRDWALKCGTACSMLYEVLAKDVFEELYSQFFKNHNIRIWETSITCIFELLDRYGLDNFAKQEDQNKTKKSGRQLYNTLEFLDSEDDSNVLSAGQGVDVIYMMSHFLDTCDDTCIVSAIIVGFCRLILRGYIKSSDIIEKLLLRYFNPSTDANINQILGVFLENLIQCKRHGLLQPCLLPMLTTVLSAPYENPLHEIRPETITRFIIDSTRQESSSITDGWIHNKIAETILQEMLNNLTNKELCKLLAKELITLELSVTQNEQLKREMKETADKLIKADLDPRTIKLIIDFKDLVDGTYNPAHKAAANDSEGEEDSNDETVNDNDTAIGQTARGKAAAVSEKVDEPTRQPPPLPPPDGTESVATLSEDIAADAATELASQPATSSEEMAPTVSDTRTVAEQAADGGIITKDISPSARVPTTYGRENRVGHRYLRKSLNSTRGQSDNEAADGPPRSPKIRIEARIDSDKKSEQPAREEHQVRNTRVRRNLRYAEKNNAAEEEAAEPTKDAAKGRNKRRANLPTLNVDVDDTESNSKTNSDAAVGQSQATTTRSASSPAKRQTKESSKQQTVEQSATKTDKPEKAKEVQQEPAKAQPKESIKTRSKEQEKAKLPPPATRLLARAATRSAAKNNEIEEQLNTSDVVPPSPPAAMSPRTIVRRQRRAGGGDISVANLTETQRRATRSQSNQSAPNQDTDTTEDEAEDRTDTVNQQPTNTESTSVTKALTSARVNLKRTFCSTPKPTGAATADVVPYSPRLESPLLKRLRAETPAKKQLRPRRGNSSPPPSEPLKETATKENSTEVVGPTRRSERQRSTSLTIPEPEKNTEAIRKSAGAKASASSDSNLTTNASSATRTRSATSVAALTPADTAAQRTRSAKRTSVNADADAADKSSSATSVEADDASKSATRKAEDARTKSAPRANSESATDATNKTRTRSTTRSTADTTSVVRAKKHADTPSADDRDNSAPKEKRRKSNNNEAVSTPSPQRGGMMTRRRLSMSGGNLDDAGGDSSDNETASEVTQRRRSLRDRSATDAAKEASMAPPTSKPQQQVSKIPVRASSSSIVKTRHAARNVSSSLVLAPKTVESNSSSGSGSSSTEEAMKTLGAVLLRKRALTTKVTRIHLAQRTKGNPVPMELARPTRLRAPASNLSTSNLRAKKL</sequence>
<dbReference type="Gene3D" id="1.25.10.10">
    <property type="entry name" value="Leucine-rich Repeat Variant"/>
    <property type="match status" value="1"/>
</dbReference>
<feature type="compositionally biased region" description="Basic and acidic residues" evidence="9">
    <location>
        <begin position="1093"/>
        <end position="1115"/>
    </location>
</feature>
<feature type="compositionally biased region" description="Basic and acidic residues" evidence="9">
    <location>
        <begin position="1229"/>
        <end position="1245"/>
    </location>
</feature>
<dbReference type="PANTHER" id="PTHR14418:SF5">
    <property type="entry name" value="CONDENSIN COMPLEX SUBUNIT 3"/>
    <property type="match status" value="1"/>
</dbReference>
<feature type="compositionally biased region" description="Polar residues" evidence="9">
    <location>
        <begin position="1505"/>
        <end position="1517"/>
    </location>
</feature>
<feature type="compositionally biased region" description="Basic and acidic residues" evidence="9">
    <location>
        <begin position="1423"/>
        <end position="1433"/>
    </location>
</feature>
<comment type="similarity">
    <text evidence="2">Belongs to the CND3 (condensin subunit 3) family.</text>
</comment>
<dbReference type="Pfam" id="PF12719">
    <property type="entry name" value="Cnd3"/>
    <property type="match status" value="1"/>
</dbReference>
<evidence type="ECO:0000256" key="3">
    <source>
        <dbReference type="ARBA" id="ARBA00022454"/>
    </source>
</evidence>
<evidence type="ECO:0000256" key="1">
    <source>
        <dbReference type="ARBA" id="ARBA00004286"/>
    </source>
</evidence>
<feature type="compositionally biased region" description="Low complexity" evidence="9">
    <location>
        <begin position="1251"/>
        <end position="1264"/>
    </location>
</feature>
<feature type="compositionally biased region" description="Low complexity" evidence="9">
    <location>
        <begin position="1562"/>
        <end position="1582"/>
    </location>
</feature>
<evidence type="ECO:0000256" key="5">
    <source>
        <dbReference type="ARBA" id="ARBA00022776"/>
    </source>
</evidence>